<evidence type="ECO:0000256" key="1">
    <source>
        <dbReference type="SAM" id="MobiDB-lite"/>
    </source>
</evidence>
<protein>
    <submittedName>
        <fullName evidence="2">Uncharacterized protein</fullName>
    </submittedName>
</protein>
<dbReference type="Proteomes" id="UP000002035">
    <property type="component" value="Unassembled WGS sequence"/>
</dbReference>
<dbReference type="EMBL" id="DS995704">
    <property type="protein sequence ID" value="EEQ32198.1"/>
    <property type="molecule type" value="Genomic_DNA"/>
</dbReference>
<dbReference type="GeneID" id="9226135"/>
<dbReference type="VEuPathDB" id="FungiDB:MCYG_05017"/>
<feature type="region of interest" description="Disordered" evidence="1">
    <location>
        <begin position="1"/>
        <end position="33"/>
    </location>
</feature>
<evidence type="ECO:0000313" key="2">
    <source>
        <dbReference type="EMBL" id="EEQ32198.1"/>
    </source>
</evidence>
<dbReference type="HOGENOM" id="CLU_2209422_0_0_1"/>
<organism evidence="2 3">
    <name type="scientific">Arthroderma otae (strain ATCC MYA-4605 / CBS 113480)</name>
    <name type="common">Microsporum canis</name>
    <dbReference type="NCBI Taxonomy" id="554155"/>
    <lineage>
        <taxon>Eukaryota</taxon>
        <taxon>Fungi</taxon>
        <taxon>Dikarya</taxon>
        <taxon>Ascomycota</taxon>
        <taxon>Pezizomycotina</taxon>
        <taxon>Eurotiomycetes</taxon>
        <taxon>Eurotiomycetidae</taxon>
        <taxon>Onygenales</taxon>
        <taxon>Arthrodermataceae</taxon>
        <taxon>Microsporum</taxon>
    </lineage>
</organism>
<gene>
    <name evidence="2" type="ORF">MCYG_05017</name>
</gene>
<dbReference type="AlphaFoldDB" id="C5FQP5"/>
<evidence type="ECO:0000313" key="3">
    <source>
        <dbReference type="Proteomes" id="UP000002035"/>
    </source>
</evidence>
<proteinExistence type="predicted"/>
<sequence>MQGLRSRIGGRKDIQRACDTPSSSEQKGGRWPRECPRHLVNRAKPDRIYTACKGVWAKLRMHEANVKFSDHSTLLARQKEAKEDGYQKRSKRALCAKGINIAIISRV</sequence>
<dbReference type="RefSeq" id="XP_002847280.1">
    <property type="nucleotide sequence ID" value="XM_002847234.1"/>
</dbReference>
<accession>C5FQP5</accession>
<reference evidence="3" key="1">
    <citation type="journal article" date="2012" name="MBio">
        <title>Comparative genome analysis of Trichophyton rubrum and related dermatophytes reveals candidate genes involved in infection.</title>
        <authorList>
            <person name="Martinez D.A."/>
            <person name="Oliver B.G."/>
            <person name="Graeser Y."/>
            <person name="Goldberg J.M."/>
            <person name="Li W."/>
            <person name="Martinez-Rossi N.M."/>
            <person name="Monod M."/>
            <person name="Shelest E."/>
            <person name="Barton R.C."/>
            <person name="Birch E."/>
            <person name="Brakhage A.A."/>
            <person name="Chen Z."/>
            <person name="Gurr S.J."/>
            <person name="Heiman D."/>
            <person name="Heitman J."/>
            <person name="Kosti I."/>
            <person name="Rossi A."/>
            <person name="Saif S."/>
            <person name="Samalova M."/>
            <person name="Saunders C.W."/>
            <person name="Shea T."/>
            <person name="Summerbell R.C."/>
            <person name="Xu J."/>
            <person name="Young S."/>
            <person name="Zeng Q."/>
            <person name="Birren B.W."/>
            <person name="Cuomo C.A."/>
            <person name="White T.C."/>
        </authorList>
    </citation>
    <scope>NUCLEOTIDE SEQUENCE [LARGE SCALE GENOMIC DNA]</scope>
    <source>
        <strain evidence="3">ATCC MYA-4605 / CBS 113480</strain>
    </source>
</reference>
<name>C5FQP5_ARTOC</name>
<keyword evidence="3" id="KW-1185">Reference proteome</keyword>